<accession>A0AC34GRU8</accession>
<name>A0AC34GRU8_9BILA</name>
<proteinExistence type="predicted"/>
<reference evidence="2" key="1">
    <citation type="submission" date="2022-11" db="UniProtKB">
        <authorList>
            <consortium name="WormBaseParasite"/>
        </authorList>
    </citation>
    <scope>IDENTIFICATION</scope>
</reference>
<protein>
    <submittedName>
        <fullName evidence="2">Phosphatidate cytidylyltransferase</fullName>
    </submittedName>
</protein>
<evidence type="ECO:0000313" key="2">
    <source>
        <dbReference type="WBParaSite" id="ES5_v2.g7562.t1"/>
    </source>
</evidence>
<dbReference type="WBParaSite" id="ES5_v2.g7562.t1">
    <property type="protein sequence ID" value="ES5_v2.g7562.t1"/>
    <property type="gene ID" value="ES5_v2.g7562"/>
</dbReference>
<dbReference type="Proteomes" id="UP000887579">
    <property type="component" value="Unplaced"/>
</dbReference>
<organism evidence="1 2">
    <name type="scientific">Panagrolaimus sp. ES5</name>
    <dbReference type="NCBI Taxonomy" id="591445"/>
    <lineage>
        <taxon>Eukaryota</taxon>
        <taxon>Metazoa</taxon>
        <taxon>Ecdysozoa</taxon>
        <taxon>Nematoda</taxon>
        <taxon>Chromadorea</taxon>
        <taxon>Rhabditida</taxon>
        <taxon>Tylenchina</taxon>
        <taxon>Panagrolaimomorpha</taxon>
        <taxon>Panagrolaimoidea</taxon>
        <taxon>Panagrolaimidae</taxon>
        <taxon>Panagrolaimus</taxon>
    </lineage>
</organism>
<evidence type="ECO:0000313" key="1">
    <source>
        <dbReference type="Proteomes" id="UP000887579"/>
    </source>
</evidence>
<sequence length="470" mass="54499">MKRRFLAMDESQTIRHRAAGDVAPARNENKVVSSSDDEELPTEEKLEKLTRILPQATDKLGSIVDDYLSALPERWRNWVVRGLVTVFMIAFFGFLVNRGALWLMALVLLIQLKCFNEIINIGLIVYRGFDLPWFRTLSWYFLVTSNYFFFGEGLIDYWSIVLRKDEFLNFFVNYHRMISFIMYISGFVWFVLSLRKGYYMRQFSLFAWTHVSLLLIVSQSFMIVQNILQGLIWFLVPVSMIICCDIMSYIFGFFFGKTPLIKISPKKTWEGFIGGAFSTIVFGLLLSNALIERPYFICPVESYNEEGNNCTFPPAFVETDYTIPRPLHAVYKVIRKDPVVNMKPFLLHSVIMALFASIIGPFGGFFASGFKRAFKIKDFGDIIPGHGGLMDRFDCQLLMGTFVNIYIQTFIRVPNWNKIVQQILWLPVEDQLNIYHVLHQQLGDAGVLPQQLVLLRFFYIVLFIPLDVLM</sequence>